<comment type="caution">
    <text evidence="4">Lacks conserved residue(s) required for the propagation of feature annotation.</text>
</comment>
<evidence type="ECO:0000256" key="1">
    <source>
        <dbReference type="ARBA" id="ARBA00004323"/>
    </source>
</evidence>
<evidence type="ECO:0000256" key="5">
    <source>
        <dbReference type="SAM" id="SignalP"/>
    </source>
</evidence>
<dbReference type="InterPro" id="IPR000742">
    <property type="entry name" value="EGF"/>
</dbReference>
<evidence type="ECO:0000256" key="4">
    <source>
        <dbReference type="PROSITE-ProRule" id="PRU00076"/>
    </source>
</evidence>
<evidence type="ECO:0000259" key="6">
    <source>
        <dbReference type="PROSITE" id="PS50026"/>
    </source>
</evidence>
<dbReference type="Proteomes" id="UP000612055">
    <property type="component" value="Unassembled WGS sequence"/>
</dbReference>
<dbReference type="GO" id="GO:0016757">
    <property type="term" value="F:glycosyltransferase activity"/>
    <property type="evidence" value="ECO:0007669"/>
    <property type="project" value="InterPro"/>
</dbReference>
<dbReference type="OrthoDB" id="527242at2759"/>
<proteinExistence type="inferred from homology"/>
<keyword evidence="4" id="KW-0245">EGF-like domain</keyword>
<reference evidence="7" key="1">
    <citation type="journal article" date="2020" name="bioRxiv">
        <title>Comparative genomics of Chlamydomonas.</title>
        <authorList>
            <person name="Craig R.J."/>
            <person name="Hasan A.R."/>
            <person name="Ness R.W."/>
            <person name="Keightley P.D."/>
        </authorList>
    </citation>
    <scope>NUCLEOTIDE SEQUENCE</scope>
    <source>
        <strain evidence="7">CCAP 11/70</strain>
    </source>
</reference>
<keyword evidence="4" id="KW-1015">Disulfide bond</keyword>
<feature type="chain" id="PRO_5032807557" description="EGF-like domain-containing protein" evidence="5">
    <location>
        <begin position="32"/>
        <end position="628"/>
    </location>
</feature>
<feature type="disulfide bond" evidence="4">
    <location>
        <begin position="34"/>
        <end position="44"/>
    </location>
</feature>
<evidence type="ECO:0000313" key="7">
    <source>
        <dbReference type="EMBL" id="KAG2495609.1"/>
    </source>
</evidence>
<evidence type="ECO:0000313" key="8">
    <source>
        <dbReference type="Proteomes" id="UP000612055"/>
    </source>
</evidence>
<comment type="subcellular location">
    <subcellularLocation>
        <location evidence="1">Golgi apparatus membrane</location>
        <topology evidence="1">Single-pass type II membrane protein</topology>
    </subcellularLocation>
</comment>
<comment type="similarity">
    <text evidence="2">Belongs to the glycosyltransferase 47 family.</text>
</comment>
<sequence length="628" mass="68598">MSARTWWRGTANEAASAAAGVLLLLLAQAGAVPCPEGCTLQGTCNEELGRCDCPRDRTGPACETELSAEALEQRCQKLGFRSSAVCISDGDNWCLNGCSGRGDCRAGFCKCDPGTFGSDCSLSLGPDGKPRLLADRGYTPRARGPRVYVYELPPAMNTWRNAAALDRPTARLFLERLTATGALVADGDNADWWFIPVTMRRAADAKTLAGALAYIRQRHPWWNQTRGHRHFVIAVSDLGRAETDRKAALGRLTHNMTFVTYWGNVRNRTDSDWVASHRNATDIVLPVFISPGKLRRMGAYSGRNHPKYDAKAPREQRERNGPTLFFSGRICGDHSLPRTDVWPSCATDVASGYSGGVRQLVHFHHWERTGFYINPTGINKKQAPTLETFNELWTRYGNHLLTSKFCLAPLGGGHGQRQIQAALAGCVPVVISDGVLESFEPYLDWNEFGVRVAEADIPRLHEILAAISPEEYGRKVSRLRCAAQHLAFSTVTGSFMGESGRFDAFETLLEVLRAKAEHPGVAPEGLRRADARLDAFMECREEGAGEEEEKRLGNTPGFEAVGKGGPSPVVVHAPSPQRLCSVSTFDAGDLAVRTCSKVFDLSARPYGPSAGLMCEASTDLVACPRPWS</sequence>
<dbReference type="PROSITE" id="PS00022">
    <property type="entry name" value="EGF_1"/>
    <property type="match status" value="1"/>
</dbReference>
<dbReference type="GO" id="GO:0000139">
    <property type="term" value="C:Golgi membrane"/>
    <property type="evidence" value="ECO:0007669"/>
    <property type="project" value="UniProtKB-SubCell"/>
</dbReference>
<name>A0A836C1K0_9CHLO</name>
<gene>
    <name evidence="7" type="ORF">HYH03_006209</name>
</gene>
<organism evidence="7 8">
    <name type="scientific">Edaphochlamys debaryana</name>
    <dbReference type="NCBI Taxonomy" id="47281"/>
    <lineage>
        <taxon>Eukaryota</taxon>
        <taxon>Viridiplantae</taxon>
        <taxon>Chlorophyta</taxon>
        <taxon>core chlorophytes</taxon>
        <taxon>Chlorophyceae</taxon>
        <taxon>CS clade</taxon>
        <taxon>Chlamydomonadales</taxon>
        <taxon>Chlamydomonadales incertae sedis</taxon>
        <taxon>Edaphochlamys</taxon>
    </lineage>
</organism>
<dbReference type="EMBL" id="JAEHOE010000023">
    <property type="protein sequence ID" value="KAG2495609.1"/>
    <property type="molecule type" value="Genomic_DNA"/>
</dbReference>
<dbReference type="PROSITE" id="PS50026">
    <property type="entry name" value="EGF_3"/>
    <property type="match status" value="1"/>
</dbReference>
<accession>A0A836C1K0</accession>
<keyword evidence="3" id="KW-0333">Golgi apparatus</keyword>
<protein>
    <recommendedName>
        <fullName evidence="6">EGF-like domain-containing protein</fullName>
    </recommendedName>
</protein>
<dbReference type="Gene3D" id="2.10.25.10">
    <property type="entry name" value="Laminin"/>
    <property type="match status" value="1"/>
</dbReference>
<evidence type="ECO:0000256" key="2">
    <source>
        <dbReference type="ARBA" id="ARBA00010271"/>
    </source>
</evidence>
<comment type="caution">
    <text evidence="7">The sequence shown here is derived from an EMBL/GenBank/DDBJ whole genome shotgun (WGS) entry which is preliminary data.</text>
</comment>
<dbReference type="Pfam" id="PF03016">
    <property type="entry name" value="Exostosin_GT47"/>
    <property type="match status" value="1"/>
</dbReference>
<evidence type="ECO:0000256" key="3">
    <source>
        <dbReference type="ARBA" id="ARBA00023034"/>
    </source>
</evidence>
<feature type="signal peptide" evidence="5">
    <location>
        <begin position="1"/>
        <end position="31"/>
    </location>
</feature>
<dbReference type="PANTHER" id="PTHR11062:SF376">
    <property type="entry name" value="EXOSTOSIN FAMILY PROTEIN"/>
    <property type="match status" value="1"/>
</dbReference>
<feature type="domain" description="EGF-like" evidence="6">
    <location>
        <begin position="30"/>
        <end position="63"/>
    </location>
</feature>
<keyword evidence="8" id="KW-1185">Reference proteome</keyword>
<keyword evidence="5" id="KW-0732">Signal</keyword>
<dbReference type="PANTHER" id="PTHR11062">
    <property type="entry name" value="EXOSTOSIN HEPARAN SULFATE GLYCOSYLTRANSFERASE -RELATED"/>
    <property type="match status" value="1"/>
</dbReference>
<dbReference type="InterPro" id="IPR004263">
    <property type="entry name" value="Exostosin"/>
</dbReference>
<dbReference type="InterPro" id="IPR040911">
    <property type="entry name" value="Exostosin_GT47"/>
</dbReference>
<feature type="disulfide bond" evidence="4">
    <location>
        <begin position="53"/>
        <end position="62"/>
    </location>
</feature>
<dbReference type="AlphaFoldDB" id="A0A836C1K0"/>